<evidence type="ECO:0000313" key="7">
    <source>
        <dbReference type="Proteomes" id="UP000257144"/>
    </source>
</evidence>
<dbReference type="PRINTS" id="PR00039">
    <property type="entry name" value="HTHLYSR"/>
</dbReference>
<dbReference type="Proteomes" id="UP000257144">
    <property type="component" value="Unassembled WGS sequence"/>
</dbReference>
<keyword evidence="3" id="KW-0238">DNA-binding</keyword>
<dbReference type="InterPro" id="IPR050950">
    <property type="entry name" value="HTH-type_LysR_regulators"/>
</dbReference>
<keyword evidence="2" id="KW-0805">Transcription regulation</keyword>
<dbReference type="FunFam" id="1.10.10.10:FF:000001">
    <property type="entry name" value="LysR family transcriptional regulator"/>
    <property type="match status" value="1"/>
</dbReference>
<sequence>MDIRHLYYFKEIVTQGSISKAAEVLHMAQPPLSQLLKKLETELGTTLIQRYRQKWELTETGKLLYQYAEQMLIQMEDVKQRIQEIEQGTAGTVRLGVSSACSNMAIDYIGSLRAQFPNVKITIITGNSEELLTKLEQRQIDIALLLRSGKSEKYSMKTLKKQPAAVIVPSGWSSSFSERASLEEIVQYPLILLGAMEGYSFTENILNAFDQRGLKPNVMIESKDISMVVSLVSRGLGLSIIPRMDYVSPFLGHTMLFELEQLDFSVEPVFVKLKDEPISKAAHHFWEIVNEKM</sequence>
<dbReference type="GO" id="GO:0005829">
    <property type="term" value="C:cytosol"/>
    <property type="evidence" value="ECO:0007669"/>
    <property type="project" value="TreeGrafter"/>
</dbReference>
<organism evidence="6 7">
    <name type="scientific">Neobacillus piezotolerans</name>
    <dbReference type="NCBI Taxonomy" id="2259171"/>
    <lineage>
        <taxon>Bacteria</taxon>
        <taxon>Bacillati</taxon>
        <taxon>Bacillota</taxon>
        <taxon>Bacilli</taxon>
        <taxon>Bacillales</taxon>
        <taxon>Bacillaceae</taxon>
        <taxon>Neobacillus</taxon>
    </lineage>
</organism>
<keyword evidence="7" id="KW-1185">Reference proteome</keyword>
<gene>
    <name evidence="6" type="ORF">DRW41_01185</name>
</gene>
<comment type="caution">
    <text evidence="6">The sequence shown here is derived from an EMBL/GenBank/DDBJ whole genome shotgun (WGS) entry which is preliminary data.</text>
</comment>
<dbReference type="Pfam" id="PF03466">
    <property type="entry name" value="LysR_substrate"/>
    <property type="match status" value="1"/>
</dbReference>
<dbReference type="EMBL" id="QNQT01000001">
    <property type="protein sequence ID" value="RDU38213.1"/>
    <property type="molecule type" value="Genomic_DNA"/>
</dbReference>
<dbReference type="InterPro" id="IPR036388">
    <property type="entry name" value="WH-like_DNA-bd_sf"/>
</dbReference>
<proteinExistence type="inferred from homology"/>
<evidence type="ECO:0000313" key="6">
    <source>
        <dbReference type="EMBL" id="RDU38213.1"/>
    </source>
</evidence>
<dbReference type="SUPFAM" id="SSF53850">
    <property type="entry name" value="Periplasmic binding protein-like II"/>
    <property type="match status" value="1"/>
</dbReference>
<dbReference type="InterPro" id="IPR005119">
    <property type="entry name" value="LysR_subst-bd"/>
</dbReference>
<comment type="similarity">
    <text evidence="1">Belongs to the LysR transcriptional regulatory family.</text>
</comment>
<keyword evidence="4" id="KW-0804">Transcription</keyword>
<evidence type="ECO:0000256" key="3">
    <source>
        <dbReference type="ARBA" id="ARBA00023125"/>
    </source>
</evidence>
<dbReference type="SUPFAM" id="SSF46785">
    <property type="entry name" value="Winged helix' DNA-binding domain"/>
    <property type="match status" value="1"/>
</dbReference>
<dbReference type="PANTHER" id="PTHR30419:SF28">
    <property type="entry name" value="HTH-TYPE TRANSCRIPTIONAL REGULATOR BSDA"/>
    <property type="match status" value="1"/>
</dbReference>
<name>A0A3D8GUR4_9BACI</name>
<evidence type="ECO:0000256" key="1">
    <source>
        <dbReference type="ARBA" id="ARBA00009437"/>
    </source>
</evidence>
<dbReference type="InterPro" id="IPR036390">
    <property type="entry name" value="WH_DNA-bd_sf"/>
</dbReference>
<dbReference type="Pfam" id="PF00126">
    <property type="entry name" value="HTH_1"/>
    <property type="match status" value="1"/>
</dbReference>
<dbReference type="OrthoDB" id="9803735at2"/>
<evidence type="ECO:0000259" key="5">
    <source>
        <dbReference type="PROSITE" id="PS50931"/>
    </source>
</evidence>
<dbReference type="RefSeq" id="WP_115450136.1">
    <property type="nucleotide sequence ID" value="NZ_QNQT01000001.1"/>
</dbReference>
<accession>A0A3D8GUR4</accession>
<dbReference type="GO" id="GO:0003700">
    <property type="term" value="F:DNA-binding transcription factor activity"/>
    <property type="evidence" value="ECO:0007669"/>
    <property type="project" value="InterPro"/>
</dbReference>
<dbReference type="Gene3D" id="1.10.10.10">
    <property type="entry name" value="Winged helix-like DNA-binding domain superfamily/Winged helix DNA-binding domain"/>
    <property type="match status" value="1"/>
</dbReference>
<reference evidence="6 7" key="1">
    <citation type="submission" date="2018-07" db="EMBL/GenBank/DDBJ databases">
        <title>Bacillus sp. YLB-04 draft genome sequence.</title>
        <authorList>
            <person name="Yu L."/>
            <person name="Tang X."/>
        </authorList>
    </citation>
    <scope>NUCLEOTIDE SEQUENCE [LARGE SCALE GENOMIC DNA]</scope>
    <source>
        <strain evidence="6 7">YLB-04</strain>
    </source>
</reference>
<evidence type="ECO:0000256" key="2">
    <source>
        <dbReference type="ARBA" id="ARBA00023015"/>
    </source>
</evidence>
<evidence type="ECO:0000256" key="4">
    <source>
        <dbReference type="ARBA" id="ARBA00023163"/>
    </source>
</evidence>
<dbReference type="CDD" id="cd05466">
    <property type="entry name" value="PBP2_LTTR_substrate"/>
    <property type="match status" value="1"/>
</dbReference>
<dbReference type="AlphaFoldDB" id="A0A3D8GUR4"/>
<dbReference type="PANTHER" id="PTHR30419">
    <property type="entry name" value="HTH-TYPE TRANSCRIPTIONAL REGULATOR YBHD"/>
    <property type="match status" value="1"/>
</dbReference>
<protein>
    <submittedName>
        <fullName evidence="6">LysR family transcriptional regulator</fullName>
    </submittedName>
</protein>
<dbReference type="GO" id="GO:0003677">
    <property type="term" value="F:DNA binding"/>
    <property type="evidence" value="ECO:0007669"/>
    <property type="project" value="UniProtKB-KW"/>
</dbReference>
<dbReference type="Gene3D" id="3.40.190.290">
    <property type="match status" value="1"/>
</dbReference>
<dbReference type="PROSITE" id="PS50931">
    <property type="entry name" value="HTH_LYSR"/>
    <property type="match status" value="1"/>
</dbReference>
<feature type="domain" description="HTH lysR-type" evidence="5">
    <location>
        <begin position="1"/>
        <end position="58"/>
    </location>
</feature>
<dbReference type="InterPro" id="IPR000847">
    <property type="entry name" value="LysR_HTH_N"/>
</dbReference>